<dbReference type="GO" id="GO:0004722">
    <property type="term" value="F:protein serine/threonine phosphatase activity"/>
    <property type="evidence" value="ECO:0007669"/>
    <property type="project" value="UniProtKB-EC"/>
</dbReference>
<dbReference type="Proteomes" id="UP001595912">
    <property type="component" value="Unassembled WGS sequence"/>
</dbReference>
<dbReference type="SMART" id="SM00331">
    <property type="entry name" value="PP2C_SIG"/>
    <property type="match status" value="1"/>
</dbReference>
<dbReference type="SUPFAM" id="SSF55781">
    <property type="entry name" value="GAF domain-like"/>
    <property type="match status" value="1"/>
</dbReference>
<keyword evidence="1 4" id="KW-0378">Hydrolase</keyword>
<dbReference type="EMBL" id="JBHSIU010000013">
    <property type="protein sequence ID" value="MFC4998757.1"/>
    <property type="molecule type" value="Genomic_DNA"/>
</dbReference>
<gene>
    <name evidence="4" type="ORF">ACFPIJ_13040</name>
</gene>
<feature type="domain" description="PPM-type phosphatase" evidence="3">
    <location>
        <begin position="223"/>
        <end position="438"/>
    </location>
</feature>
<feature type="domain" description="GAF" evidence="2">
    <location>
        <begin position="40"/>
        <end position="202"/>
    </location>
</feature>
<protein>
    <submittedName>
        <fullName evidence="4">PP2C family protein-serine/threonine phosphatase</fullName>
        <ecNumber evidence="4">3.1.3.16</ecNumber>
    </submittedName>
</protein>
<dbReference type="Gene3D" id="3.30.450.40">
    <property type="match status" value="1"/>
</dbReference>
<dbReference type="InterPro" id="IPR003018">
    <property type="entry name" value="GAF"/>
</dbReference>
<evidence type="ECO:0000259" key="2">
    <source>
        <dbReference type="SMART" id="SM00065"/>
    </source>
</evidence>
<comment type="caution">
    <text evidence="4">The sequence shown here is derived from an EMBL/GenBank/DDBJ whole genome shotgun (WGS) entry which is preliminary data.</text>
</comment>
<accession>A0ABV9VV06</accession>
<dbReference type="SMART" id="SM00065">
    <property type="entry name" value="GAF"/>
    <property type="match status" value="1"/>
</dbReference>
<evidence type="ECO:0000259" key="3">
    <source>
        <dbReference type="SMART" id="SM00331"/>
    </source>
</evidence>
<evidence type="ECO:0000256" key="1">
    <source>
        <dbReference type="ARBA" id="ARBA00022801"/>
    </source>
</evidence>
<dbReference type="InterPro" id="IPR036457">
    <property type="entry name" value="PPM-type-like_dom_sf"/>
</dbReference>
<dbReference type="SUPFAM" id="SSF81606">
    <property type="entry name" value="PP2C-like"/>
    <property type="match status" value="1"/>
</dbReference>
<dbReference type="RefSeq" id="WP_380115000.1">
    <property type="nucleotide sequence ID" value="NZ_JBHSIU010000013.1"/>
</dbReference>
<dbReference type="Pfam" id="PF07228">
    <property type="entry name" value="SpoIIE"/>
    <property type="match status" value="1"/>
</dbReference>
<sequence>MTGDLEFVGRAPATFDDAAMLAVAQRRAQFLADAGRQVSGSLNLPHTVRRSLSACVPHLADWAQVMLVGRDGATYTSLVVNGSGPTSTARRSPGADGVIGQARLLVTGRPELLHVSLDQDPLEPDGLAALVPDELMREQVAALRPADVLGLPLTARGTTFGTLTLARRSGYGFVAEDISVAEELAVRIALALDAARRYAERSNVATVLQASLRPPELPKLDGSALAARYRPASGDAEIGGDFYDAWGDPADWSFVLGDVSGKGVEAAVVTGQARHTVRGASAVDREPSAVLRALNTMLDGTTAGRYVTAVYGRVRRQTDGGLHVTVASAGHPQPLLVRPSGEVEPVMVRGLAAGLVADVDYDQTQVVLAPGDTLVLYTDGVTEAGHHSVRRGTQRLTGLLSNYAQAGVDALVEAIEIAVLEDSGGVQRDDLAVLALRAEIA</sequence>
<dbReference type="PANTHER" id="PTHR43156">
    <property type="entry name" value="STAGE II SPORULATION PROTEIN E-RELATED"/>
    <property type="match status" value="1"/>
</dbReference>
<dbReference type="EC" id="3.1.3.16" evidence="4"/>
<evidence type="ECO:0000313" key="4">
    <source>
        <dbReference type="EMBL" id="MFC4998757.1"/>
    </source>
</evidence>
<dbReference type="Pfam" id="PF01590">
    <property type="entry name" value="GAF"/>
    <property type="match status" value="1"/>
</dbReference>
<name>A0ABV9VV06_9ACTN</name>
<keyword evidence="5" id="KW-1185">Reference proteome</keyword>
<dbReference type="PANTHER" id="PTHR43156:SF2">
    <property type="entry name" value="STAGE II SPORULATION PROTEIN E"/>
    <property type="match status" value="1"/>
</dbReference>
<dbReference type="Gene3D" id="3.60.40.10">
    <property type="entry name" value="PPM-type phosphatase domain"/>
    <property type="match status" value="1"/>
</dbReference>
<dbReference type="InterPro" id="IPR001932">
    <property type="entry name" value="PPM-type_phosphatase-like_dom"/>
</dbReference>
<reference evidence="5" key="1">
    <citation type="journal article" date="2019" name="Int. J. Syst. Evol. Microbiol.">
        <title>The Global Catalogue of Microorganisms (GCM) 10K type strain sequencing project: providing services to taxonomists for standard genome sequencing and annotation.</title>
        <authorList>
            <consortium name="The Broad Institute Genomics Platform"/>
            <consortium name="The Broad Institute Genome Sequencing Center for Infectious Disease"/>
            <person name="Wu L."/>
            <person name="Ma J."/>
        </authorList>
    </citation>
    <scope>NUCLEOTIDE SEQUENCE [LARGE SCALE GENOMIC DNA]</scope>
    <source>
        <strain evidence="5">CGMCC 4.7152</strain>
    </source>
</reference>
<evidence type="ECO:0000313" key="5">
    <source>
        <dbReference type="Proteomes" id="UP001595912"/>
    </source>
</evidence>
<organism evidence="4 5">
    <name type="scientific">Dactylosporangium cerinum</name>
    <dbReference type="NCBI Taxonomy" id="1434730"/>
    <lineage>
        <taxon>Bacteria</taxon>
        <taxon>Bacillati</taxon>
        <taxon>Actinomycetota</taxon>
        <taxon>Actinomycetes</taxon>
        <taxon>Micromonosporales</taxon>
        <taxon>Micromonosporaceae</taxon>
        <taxon>Dactylosporangium</taxon>
    </lineage>
</organism>
<dbReference type="InterPro" id="IPR029016">
    <property type="entry name" value="GAF-like_dom_sf"/>
</dbReference>
<proteinExistence type="predicted"/>
<dbReference type="InterPro" id="IPR052016">
    <property type="entry name" value="Bact_Sigma-Reg"/>
</dbReference>